<organism evidence="1 2">
    <name type="scientific">Marchantia polymorpha subsp. ruderalis</name>
    <dbReference type="NCBI Taxonomy" id="1480154"/>
    <lineage>
        <taxon>Eukaryota</taxon>
        <taxon>Viridiplantae</taxon>
        <taxon>Streptophyta</taxon>
        <taxon>Embryophyta</taxon>
        <taxon>Marchantiophyta</taxon>
        <taxon>Marchantiopsida</taxon>
        <taxon>Marchantiidae</taxon>
        <taxon>Marchantiales</taxon>
        <taxon>Marchantiaceae</taxon>
        <taxon>Marchantia</taxon>
    </lineage>
</organism>
<dbReference type="EMBL" id="LVLJ01004128">
    <property type="protein sequence ID" value="OAE18190.1"/>
    <property type="molecule type" value="Genomic_DNA"/>
</dbReference>
<gene>
    <name evidence="1" type="ORF">AXG93_406s1580</name>
</gene>
<name>A0A176VBB5_MARPO</name>
<proteinExistence type="predicted"/>
<keyword evidence="2" id="KW-1185">Reference proteome</keyword>
<protein>
    <submittedName>
        <fullName evidence="1">Uncharacterized protein</fullName>
    </submittedName>
</protein>
<comment type="caution">
    <text evidence="1">The sequence shown here is derived from an EMBL/GenBank/DDBJ whole genome shotgun (WGS) entry which is preliminary data.</text>
</comment>
<sequence length="130" mass="14299">MATLSKKVASIVLVRRSKFEDSPAHMTTIKIGREFGLDVRLTAITSHQALSSNGTEAVLALISSPCEAVSSSYEDEHVKMTYCKRKPASLLVVRQAIVESEVFTKVTANPRQGNWVTHEPLSLPCLLPYI</sequence>
<evidence type="ECO:0000313" key="2">
    <source>
        <dbReference type="Proteomes" id="UP000077202"/>
    </source>
</evidence>
<evidence type="ECO:0000313" key="1">
    <source>
        <dbReference type="EMBL" id="OAE18190.1"/>
    </source>
</evidence>
<dbReference type="Proteomes" id="UP000077202">
    <property type="component" value="Unassembled WGS sequence"/>
</dbReference>
<accession>A0A176VBB5</accession>
<reference evidence="1" key="1">
    <citation type="submission" date="2016-03" db="EMBL/GenBank/DDBJ databases">
        <title>Mechanisms controlling the formation of the plant cell surface in tip-growing cells are functionally conserved among land plants.</title>
        <authorList>
            <person name="Honkanen S."/>
            <person name="Jones V.A."/>
            <person name="Morieri G."/>
            <person name="Champion C."/>
            <person name="Hetherington A.J."/>
            <person name="Kelly S."/>
            <person name="Saint-Marcoux D."/>
            <person name="Proust H."/>
            <person name="Prescott H."/>
            <person name="Dolan L."/>
        </authorList>
    </citation>
    <scope>NUCLEOTIDE SEQUENCE [LARGE SCALE GENOMIC DNA]</scope>
    <source>
        <tissue evidence="1">Whole gametophyte</tissue>
    </source>
</reference>
<dbReference type="AlphaFoldDB" id="A0A176VBB5"/>